<dbReference type="PANTHER" id="PTHR14911:SF13">
    <property type="entry name" value="TRNA (GUANINE(6)-N2)-METHYLTRANSFERASE THUMP3"/>
    <property type="match status" value="1"/>
</dbReference>
<dbReference type="SUPFAM" id="SSF53335">
    <property type="entry name" value="S-adenosyl-L-methionine-dependent methyltransferases"/>
    <property type="match status" value="1"/>
</dbReference>
<reference evidence="2 3" key="1">
    <citation type="journal article" date="2015" name="Genome Biol. Evol.">
        <title>Comparative Genomics of a Bacterivorous Green Alga Reveals Evolutionary Causalities and Consequences of Phago-Mixotrophic Mode of Nutrition.</title>
        <authorList>
            <person name="Burns J.A."/>
            <person name="Paasch A."/>
            <person name="Narechania A."/>
            <person name="Kim E."/>
        </authorList>
    </citation>
    <scope>NUCLEOTIDE SEQUENCE [LARGE SCALE GENOMIC DNA]</scope>
    <source>
        <strain evidence="2 3">PLY_AMNH</strain>
    </source>
</reference>
<sequence>EEWWELCGVVVLQVRGGLRVAAELGDATALPLEEGSLDVVLCDLPFGKQFGSVLENKELYPQALQEWGRIVRVGAGALCAHPENPHVTVLLTSDANEALMTAQLSPGGMAAQWWRLVGRHPVALGSMMPAHIYLLRRVGADHEDSIGCDELLASAGWNEVKQGKGRWRKFWKQSRPPMVTCWK</sequence>
<dbReference type="EMBL" id="LGRX02035277">
    <property type="protein sequence ID" value="KAK3235505.1"/>
    <property type="molecule type" value="Genomic_DNA"/>
</dbReference>
<dbReference type="InterPro" id="IPR029063">
    <property type="entry name" value="SAM-dependent_MTases_sf"/>
</dbReference>
<accession>A0AAE0BGN6</accession>
<gene>
    <name evidence="2" type="ORF">CYMTET_54299</name>
</gene>
<evidence type="ECO:0000313" key="3">
    <source>
        <dbReference type="Proteomes" id="UP001190700"/>
    </source>
</evidence>
<protein>
    <recommendedName>
        <fullName evidence="1">Ribosomal RNA large subunit methyltransferase K/L-like methyltransferase domain-containing protein</fullName>
    </recommendedName>
</protein>
<dbReference type="AlphaFoldDB" id="A0AAE0BGN6"/>
<evidence type="ECO:0000259" key="1">
    <source>
        <dbReference type="Pfam" id="PF01170"/>
    </source>
</evidence>
<comment type="caution">
    <text evidence="2">The sequence shown here is derived from an EMBL/GenBank/DDBJ whole genome shotgun (WGS) entry which is preliminary data.</text>
</comment>
<dbReference type="Proteomes" id="UP001190700">
    <property type="component" value="Unassembled WGS sequence"/>
</dbReference>
<dbReference type="Gene3D" id="3.40.50.150">
    <property type="entry name" value="Vaccinia Virus protein VP39"/>
    <property type="match status" value="1"/>
</dbReference>
<dbReference type="PANTHER" id="PTHR14911">
    <property type="entry name" value="THUMP DOMAIN-CONTAINING"/>
    <property type="match status" value="1"/>
</dbReference>
<dbReference type="GO" id="GO:0016423">
    <property type="term" value="F:tRNA (guanine) methyltransferase activity"/>
    <property type="evidence" value="ECO:0007669"/>
    <property type="project" value="TreeGrafter"/>
</dbReference>
<feature type="domain" description="Ribosomal RNA large subunit methyltransferase K/L-like methyltransferase" evidence="1">
    <location>
        <begin position="19"/>
        <end position="95"/>
    </location>
</feature>
<proteinExistence type="predicted"/>
<dbReference type="GO" id="GO:0043527">
    <property type="term" value="C:tRNA methyltransferase complex"/>
    <property type="evidence" value="ECO:0007669"/>
    <property type="project" value="UniProtKB-ARBA"/>
</dbReference>
<keyword evidence="3" id="KW-1185">Reference proteome</keyword>
<name>A0AAE0BGN6_9CHLO</name>
<evidence type="ECO:0000313" key="2">
    <source>
        <dbReference type="EMBL" id="KAK3235505.1"/>
    </source>
</evidence>
<organism evidence="2 3">
    <name type="scientific">Cymbomonas tetramitiformis</name>
    <dbReference type="NCBI Taxonomy" id="36881"/>
    <lineage>
        <taxon>Eukaryota</taxon>
        <taxon>Viridiplantae</taxon>
        <taxon>Chlorophyta</taxon>
        <taxon>Pyramimonadophyceae</taxon>
        <taxon>Pyramimonadales</taxon>
        <taxon>Pyramimonadaceae</taxon>
        <taxon>Cymbomonas</taxon>
    </lineage>
</organism>
<dbReference type="GO" id="GO:0030488">
    <property type="term" value="P:tRNA methylation"/>
    <property type="evidence" value="ECO:0007669"/>
    <property type="project" value="TreeGrafter"/>
</dbReference>
<feature type="non-terminal residue" evidence="2">
    <location>
        <position position="1"/>
    </location>
</feature>
<dbReference type="Pfam" id="PF01170">
    <property type="entry name" value="UPF0020"/>
    <property type="match status" value="1"/>
</dbReference>
<dbReference type="InterPro" id="IPR000241">
    <property type="entry name" value="RlmKL-like_Mtase"/>
</dbReference>